<name>A0A815MA19_9BILA</name>
<evidence type="ECO:0000313" key="3">
    <source>
        <dbReference type="EMBL" id="CAF1418775.1"/>
    </source>
</evidence>
<evidence type="ECO:0000313" key="4">
    <source>
        <dbReference type="Proteomes" id="UP000663845"/>
    </source>
</evidence>
<dbReference type="AlphaFoldDB" id="A0A815MA19"/>
<accession>A0A815MA19</accession>
<evidence type="ECO:0000256" key="1">
    <source>
        <dbReference type="SAM" id="MobiDB-lite"/>
    </source>
</evidence>
<feature type="compositionally biased region" description="Basic and acidic residues" evidence="1">
    <location>
        <begin position="166"/>
        <end position="183"/>
    </location>
</feature>
<dbReference type="GO" id="GO:0004674">
    <property type="term" value="F:protein serine/threonine kinase activity"/>
    <property type="evidence" value="ECO:0007669"/>
    <property type="project" value="TreeGrafter"/>
</dbReference>
<dbReference type="InterPro" id="IPR011009">
    <property type="entry name" value="Kinase-like_dom_sf"/>
</dbReference>
<proteinExistence type="predicted"/>
<feature type="compositionally biased region" description="Polar residues" evidence="1">
    <location>
        <begin position="203"/>
        <end position="213"/>
    </location>
</feature>
<dbReference type="InterPro" id="IPR000719">
    <property type="entry name" value="Prot_kinase_dom"/>
</dbReference>
<evidence type="ECO:0000259" key="2">
    <source>
        <dbReference type="PROSITE" id="PS50011"/>
    </source>
</evidence>
<reference evidence="3" key="1">
    <citation type="submission" date="2021-02" db="EMBL/GenBank/DDBJ databases">
        <authorList>
            <person name="Nowell W R."/>
        </authorList>
    </citation>
    <scope>NUCLEOTIDE SEQUENCE</scope>
</reference>
<organism evidence="3 4">
    <name type="scientific">Adineta steineri</name>
    <dbReference type="NCBI Taxonomy" id="433720"/>
    <lineage>
        <taxon>Eukaryota</taxon>
        <taxon>Metazoa</taxon>
        <taxon>Spiralia</taxon>
        <taxon>Gnathifera</taxon>
        <taxon>Rotifera</taxon>
        <taxon>Eurotatoria</taxon>
        <taxon>Bdelloidea</taxon>
        <taxon>Adinetida</taxon>
        <taxon>Adinetidae</taxon>
        <taxon>Adineta</taxon>
    </lineage>
</organism>
<feature type="domain" description="Protein kinase" evidence="2">
    <location>
        <begin position="1"/>
        <end position="159"/>
    </location>
</feature>
<sequence length="247" mass="28814">MMIDVAYAMTYLHEKNVIHADLKSDNILLRSDGTALLSDFGLSKVIEDSSMHHSYTGAIRWLSPELCGRTPERCSFMSDVWAYGCVLLEIITKKLPWEKLYESNDDVMHALSNERNAKIFQEFCYKQEAPDNFRRNLRACCAWSKMNRPNFARIVNNFYQTPMNDDQIRKERNNTSEETETSHFQRPRSAPRRPQGSFEKNNRQQQIEHSNTALYDCRDDTNNEFYSSSSAAQFKYAGHTPFLRKLP</sequence>
<dbReference type="SMART" id="SM00220">
    <property type="entry name" value="S_TKc"/>
    <property type="match status" value="1"/>
</dbReference>
<dbReference type="InterPro" id="IPR051681">
    <property type="entry name" value="Ser/Thr_Kinases-Pseudokinases"/>
</dbReference>
<gene>
    <name evidence="3" type="ORF">JYZ213_LOCUS38834</name>
</gene>
<dbReference type="PROSITE" id="PS50011">
    <property type="entry name" value="PROTEIN_KINASE_DOM"/>
    <property type="match status" value="1"/>
</dbReference>
<dbReference type="InterPro" id="IPR001245">
    <property type="entry name" value="Ser-Thr/Tyr_kinase_cat_dom"/>
</dbReference>
<dbReference type="EMBL" id="CAJNOG010001187">
    <property type="protein sequence ID" value="CAF1418775.1"/>
    <property type="molecule type" value="Genomic_DNA"/>
</dbReference>
<dbReference type="SUPFAM" id="SSF56112">
    <property type="entry name" value="Protein kinase-like (PK-like)"/>
    <property type="match status" value="1"/>
</dbReference>
<dbReference type="PANTHER" id="PTHR44329">
    <property type="entry name" value="SERINE/THREONINE-PROTEIN KINASE TNNI3K-RELATED"/>
    <property type="match status" value="1"/>
</dbReference>
<dbReference type="InterPro" id="IPR008271">
    <property type="entry name" value="Ser/Thr_kinase_AS"/>
</dbReference>
<protein>
    <recommendedName>
        <fullName evidence="2">Protein kinase domain-containing protein</fullName>
    </recommendedName>
</protein>
<dbReference type="Gene3D" id="1.10.510.10">
    <property type="entry name" value="Transferase(Phosphotransferase) domain 1"/>
    <property type="match status" value="1"/>
</dbReference>
<dbReference type="GO" id="GO:0005524">
    <property type="term" value="F:ATP binding"/>
    <property type="evidence" value="ECO:0007669"/>
    <property type="project" value="InterPro"/>
</dbReference>
<dbReference type="Proteomes" id="UP000663845">
    <property type="component" value="Unassembled WGS sequence"/>
</dbReference>
<dbReference type="PROSITE" id="PS00108">
    <property type="entry name" value="PROTEIN_KINASE_ST"/>
    <property type="match status" value="1"/>
</dbReference>
<comment type="caution">
    <text evidence="3">The sequence shown here is derived from an EMBL/GenBank/DDBJ whole genome shotgun (WGS) entry which is preliminary data.</text>
</comment>
<feature type="region of interest" description="Disordered" evidence="1">
    <location>
        <begin position="163"/>
        <end position="214"/>
    </location>
</feature>
<dbReference type="Pfam" id="PF07714">
    <property type="entry name" value="PK_Tyr_Ser-Thr"/>
    <property type="match status" value="1"/>
</dbReference>